<sequence>MPSPKLKVTKVLSKKDRKQIADRLIAYNIEHFGESDRQKLAIRLRDDAGMLSGGLVGYTARGWLYVEMLFVPEEMRGQGLAGRLLQMAEDEARRRGCVGAYIDTMSPLALGVYKRQGYEPVGSLEEMTGGHSLTWLKKRFS</sequence>
<dbReference type="CDD" id="cd04301">
    <property type="entry name" value="NAT_SF"/>
    <property type="match status" value="1"/>
</dbReference>
<keyword evidence="3" id="KW-1185">Reference proteome</keyword>
<dbReference type="AlphaFoldDB" id="A0A5Q0C8V8"/>
<dbReference type="EMBL" id="CP043498">
    <property type="protein sequence ID" value="QFY60804.1"/>
    <property type="molecule type" value="Genomic_DNA"/>
</dbReference>
<protein>
    <submittedName>
        <fullName evidence="2">GNAT family N-acetyltransferase</fullName>
    </submittedName>
</protein>
<gene>
    <name evidence="2" type="ORF">FZ934_10470</name>
</gene>
<dbReference type="GO" id="GO:0016747">
    <property type="term" value="F:acyltransferase activity, transferring groups other than amino-acyl groups"/>
    <property type="evidence" value="ECO:0007669"/>
    <property type="project" value="InterPro"/>
</dbReference>
<dbReference type="Pfam" id="PF00583">
    <property type="entry name" value="Acetyltransf_1"/>
    <property type="match status" value="1"/>
</dbReference>
<dbReference type="OrthoDB" id="9787920at2"/>
<evidence type="ECO:0000313" key="3">
    <source>
        <dbReference type="Proteomes" id="UP000326881"/>
    </source>
</evidence>
<dbReference type="KEGG" id="rgr:FZ934_10470"/>
<keyword evidence="2" id="KW-0808">Transferase</keyword>
<feature type="domain" description="N-acetyltransferase" evidence="1">
    <location>
        <begin position="1"/>
        <end position="141"/>
    </location>
</feature>
<dbReference type="InterPro" id="IPR016181">
    <property type="entry name" value="Acyl_CoA_acyltransferase"/>
</dbReference>
<accession>A0A5Q0C8V8</accession>
<proteinExistence type="predicted"/>
<reference evidence="2 3" key="1">
    <citation type="submission" date="2019-08" db="EMBL/GenBank/DDBJ databases">
        <title>Prosopis cineraria nodule microbiome.</title>
        <authorList>
            <person name="Ali R."/>
            <person name="Chaluvadi S.R."/>
            <person name="Wang X."/>
        </authorList>
    </citation>
    <scope>NUCLEOTIDE SEQUENCE [LARGE SCALE GENOMIC DNA]</scope>
    <source>
        <strain evidence="2 3">BG7</strain>
    </source>
</reference>
<dbReference type="Proteomes" id="UP000326881">
    <property type="component" value="Chromosome"/>
</dbReference>
<evidence type="ECO:0000313" key="2">
    <source>
        <dbReference type="EMBL" id="QFY60804.1"/>
    </source>
</evidence>
<name>A0A5Q0C8V8_9HYPH</name>
<dbReference type="Gene3D" id="3.40.630.30">
    <property type="match status" value="1"/>
</dbReference>
<dbReference type="SUPFAM" id="SSF55729">
    <property type="entry name" value="Acyl-CoA N-acyltransferases (Nat)"/>
    <property type="match status" value="1"/>
</dbReference>
<organism evidence="2 3">
    <name type="scientific">Rhizobium grahamii</name>
    <dbReference type="NCBI Taxonomy" id="1120045"/>
    <lineage>
        <taxon>Bacteria</taxon>
        <taxon>Pseudomonadati</taxon>
        <taxon>Pseudomonadota</taxon>
        <taxon>Alphaproteobacteria</taxon>
        <taxon>Hyphomicrobiales</taxon>
        <taxon>Rhizobiaceae</taxon>
        <taxon>Rhizobium/Agrobacterium group</taxon>
        <taxon>Rhizobium</taxon>
    </lineage>
</organism>
<dbReference type="RefSeq" id="WP_153271007.1">
    <property type="nucleotide sequence ID" value="NZ_CP043498.1"/>
</dbReference>
<dbReference type="InterPro" id="IPR000182">
    <property type="entry name" value="GNAT_dom"/>
</dbReference>
<evidence type="ECO:0000259" key="1">
    <source>
        <dbReference type="PROSITE" id="PS51186"/>
    </source>
</evidence>
<dbReference type="PROSITE" id="PS51186">
    <property type="entry name" value="GNAT"/>
    <property type="match status" value="1"/>
</dbReference>